<reference evidence="3" key="2">
    <citation type="journal article" date="2018" name="BMC Genomics">
        <title>Whole genome sequencing and function prediction of 133 gut anaerobes isolated from chicken caecum in pure cultures.</title>
        <authorList>
            <person name="Medvecky M."/>
            <person name="Cejkova D."/>
            <person name="Polansky O."/>
            <person name="Karasova D."/>
            <person name="Kubasova T."/>
            <person name="Cizek A."/>
            <person name="Rychlik I."/>
        </authorList>
    </citation>
    <scope>NUCLEOTIDE SEQUENCE</scope>
    <source>
        <strain evidence="3">An189</strain>
        <strain evidence="2">An43</strain>
    </source>
</reference>
<organism evidence="3 5">
    <name type="scientific">Bacteroides clarus</name>
    <dbReference type="NCBI Taxonomy" id="626929"/>
    <lineage>
        <taxon>Bacteria</taxon>
        <taxon>Pseudomonadati</taxon>
        <taxon>Bacteroidota</taxon>
        <taxon>Bacteroidia</taxon>
        <taxon>Bacteroidales</taxon>
        <taxon>Bacteroidaceae</taxon>
        <taxon>Bacteroides</taxon>
    </lineage>
</organism>
<dbReference type="Proteomes" id="UP000195386">
    <property type="component" value="Unassembled WGS sequence"/>
</dbReference>
<dbReference type="SUPFAM" id="SSF53448">
    <property type="entry name" value="Nucleotide-diphospho-sugar transferases"/>
    <property type="match status" value="1"/>
</dbReference>
<accession>A0A1Y4JHY1</accession>
<dbReference type="InterPro" id="IPR029044">
    <property type="entry name" value="Nucleotide-diphossugar_trans"/>
</dbReference>
<dbReference type="AlphaFoldDB" id="A0A1Y4JHY1"/>
<gene>
    <name evidence="3" type="ORF">B5F24_15495</name>
    <name evidence="2" type="ORF">B5F97_05765</name>
</gene>
<dbReference type="PANTHER" id="PTHR33604">
    <property type="entry name" value="OSJNBA0004B13.7 PROTEIN"/>
    <property type="match status" value="1"/>
</dbReference>
<proteinExistence type="predicted"/>
<feature type="domain" description="Glycosyltransferase 2-like" evidence="1">
    <location>
        <begin position="6"/>
        <end position="129"/>
    </location>
</feature>
<dbReference type="Gene3D" id="3.90.550.10">
    <property type="entry name" value="Spore Coat Polysaccharide Biosynthesis Protein SpsA, Chain A"/>
    <property type="match status" value="1"/>
</dbReference>
<reference evidence="4 5" key="1">
    <citation type="submission" date="2017-04" db="EMBL/GenBank/DDBJ databases">
        <title>Function of individual gut microbiota members based on whole genome sequencing of pure cultures obtained from chicken caecum.</title>
        <authorList>
            <person name="Medvecky M."/>
            <person name="Cejkova D."/>
            <person name="Polansky O."/>
            <person name="Karasova D."/>
            <person name="Kubasova T."/>
            <person name="Cizek A."/>
            <person name="Rychlik I."/>
        </authorList>
    </citation>
    <scope>NUCLEOTIDE SEQUENCE [LARGE SCALE GENOMIC DNA]</scope>
    <source>
        <strain evidence="5">An189</strain>
        <strain evidence="4">An43</strain>
    </source>
</reference>
<evidence type="ECO:0000313" key="4">
    <source>
        <dbReference type="Proteomes" id="UP000195386"/>
    </source>
</evidence>
<comment type="caution">
    <text evidence="3">The sequence shown here is derived from an EMBL/GenBank/DDBJ whole genome shotgun (WGS) entry which is preliminary data.</text>
</comment>
<evidence type="ECO:0000259" key="1">
    <source>
        <dbReference type="Pfam" id="PF00535"/>
    </source>
</evidence>
<evidence type="ECO:0000313" key="5">
    <source>
        <dbReference type="Proteomes" id="UP000196587"/>
    </source>
</evidence>
<dbReference type="Pfam" id="PF00535">
    <property type="entry name" value="Glycos_transf_2"/>
    <property type="match status" value="1"/>
</dbReference>
<dbReference type="EMBL" id="NFKE01000015">
    <property type="protein sequence ID" value="OUP32104.1"/>
    <property type="molecule type" value="Genomic_DNA"/>
</dbReference>
<dbReference type="PANTHER" id="PTHR33604:SF3">
    <property type="entry name" value="OSJNBA0004B13.7 PROTEIN"/>
    <property type="match status" value="1"/>
</dbReference>
<protein>
    <recommendedName>
        <fullName evidence="1">Glycosyltransferase 2-like domain-containing protein</fullName>
    </recommendedName>
</protein>
<evidence type="ECO:0000313" key="3">
    <source>
        <dbReference type="EMBL" id="OUP32104.1"/>
    </source>
</evidence>
<dbReference type="EMBL" id="NFII01000004">
    <property type="protein sequence ID" value="OUO01733.1"/>
    <property type="molecule type" value="Genomic_DNA"/>
</dbReference>
<sequence>MKNIAIVVVAYNRVTSLNRLLNSLLQADVEDAPLIISIDKSNTDTVERFANNFIWPFGEKKVITHDKNLGLRTHILSVGDWLDMYDAIIVLEDDIVVTPGFYRYAVSAYSYYHKDKNIAGISLYNYQFNYQTFEPFEALKTEYDVYFMQIAMSWGQVWMRDSWKQFYEWYKKNCHIQLENIVDIYCFKDWGEKSWLKYHIAYCIEQNKYFVYPYFSYSTNCADKGTHIASNLSVFHTSLKWGGSKYGYKFPIFPNGVVYDSYNENVSLYKILNMSSENLVLDLCDNTKRFDGRRYLLTVKKMNFHIIKKFALEFRPIELNIIMNNWGEGIYLYDLSLPEKMNKESVTLQTVLYRYRIHSILAILHKIGFKSLLASFLHKLHRCF</sequence>
<name>A0A1Y4JHY1_9BACE</name>
<dbReference type="InterPro" id="IPR001173">
    <property type="entry name" value="Glyco_trans_2-like"/>
</dbReference>
<evidence type="ECO:0000313" key="2">
    <source>
        <dbReference type="EMBL" id="OUO01733.1"/>
    </source>
</evidence>
<dbReference type="RefSeq" id="WP_087413467.1">
    <property type="nucleotide sequence ID" value="NZ_CALIXP010000068.1"/>
</dbReference>
<dbReference type="Proteomes" id="UP000196587">
    <property type="component" value="Unassembled WGS sequence"/>
</dbReference>